<evidence type="ECO:0000256" key="2">
    <source>
        <dbReference type="ARBA" id="ARBA00038209"/>
    </source>
</evidence>
<dbReference type="InterPro" id="IPR029767">
    <property type="entry name" value="WecB-like"/>
</dbReference>
<reference evidence="6 7" key="1">
    <citation type="submission" date="2024-09" db="EMBL/GenBank/DDBJ databases">
        <authorList>
            <person name="Sun Q."/>
            <person name="Mori K."/>
        </authorList>
    </citation>
    <scope>NUCLEOTIDE SEQUENCE [LARGE SCALE GENOMIC DNA]</scope>
    <source>
        <strain evidence="6 7">JCM 14321</strain>
    </source>
</reference>
<keyword evidence="7" id="KW-1185">Reference proteome</keyword>
<organism evidence="6 7">
    <name type="scientific">Agromyces lapidis</name>
    <dbReference type="NCBI Taxonomy" id="279574"/>
    <lineage>
        <taxon>Bacteria</taxon>
        <taxon>Bacillati</taxon>
        <taxon>Actinomycetota</taxon>
        <taxon>Actinomycetes</taxon>
        <taxon>Micrococcales</taxon>
        <taxon>Microbacteriaceae</taxon>
        <taxon>Agromyces</taxon>
    </lineage>
</organism>
<name>A0ABV5SR76_9MICO</name>
<keyword evidence="1 4" id="KW-0413">Isomerase</keyword>
<dbReference type="PANTHER" id="PTHR43174:SF2">
    <property type="entry name" value="UDP-N-ACETYLGLUCOSAMINE 2-EPIMERASE"/>
    <property type="match status" value="1"/>
</dbReference>
<evidence type="ECO:0000259" key="5">
    <source>
        <dbReference type="Pfam" id="PF02350"/>
    </source>
</evidence>
<dbReference type="SUPFAM" id="SSF53756">
    <property type="entry name" value="UDP-Glycosyltransferase/glycogen phosphorylase"/>
    <property type="match status" value="1"/>
</dbReference>
<dbReference type="GO" id="GO:0008761">
    <property type="term" value="F:UDP-N-acetylglucosamine 2-epimerase activity"/>
    <property type="evidence" value="ECO:0007669"/>
    <property type="project" value="UniProtKB-EC"/>
</dbReference>
<accession>A0ABV5SR76</accession>
<comment type="similarity">
    <text evidence="2 4">Belongs to the UDP-N-acetylglucosamine 2-epimerase family.</text>
</comment>
<evidence type="ECO:0000256" key="4">
    <source>
        <dbReference type="RuleBase" id="RU003513"/>
    </source>
</evidence>
<comment type="caution">
    <text evidence="6">The sequence shown here is derived from an EMBL/GenBank/DDBJ whole genome shotgun (WGS) entry which is preliminary data.</text>
</comment>
<evidence type="ECO:0000313" key="6">
    <source>
        <dbReference type="EMBL" id="MFB9642843.1"/>
    </source>
</evidence>
<dbReference type="RefSeq" id="WP_246191998.1">
    <property type="nucleotide sequence ID" value="NZ_BAAANI010000002.1"/>
</dbReference>
<dbReference type="EC" id="5.1.3.14" evidence="3"/>
<dbReference type="Proteomes" id="UP001589667">
    <property type="component" value="Unassembled WGS sequence"/>
</dbReference>
<evidence type="ECO:0000256" key="3">
    <source>
        <dbReference type="ARBA" id="ARBA00038858"/>
    </source>
</evidence>
<protein>
    <recommendedName>
        <fullName evidence="3">UDP-N-acetylglucosamine 2-epimerase (non-hydrolyzing)</fullName>
        <ecNumber evidence="3">5.1.3.14</ecNumber>
    </recommendedName>
</protein>
<evidence type="ECO:0000256" key="1">
    <source>
        <dbReference type="ARBA" id="ARBA00023235"/>
    </source>
</evidence>
<dbReference type="InterPro" id="IPR003331">
    <property type="entry name" value="UDP_GlcNAc_Epimerase_2_dom"/>
</dbReference>
<dbReference type="PANTHER" id="PTHR43174">
    <property type="entry name" value="UDP-N-ACETYLGLUCOSAMINE 2-EPIMERASE"/>
    <property type="match status" value="1"/>
</dbReference>
<dbReference type="EMBL" id="JBHMBL010000002">
    <property type="protein sequence ID" value="MFB9642843.1"/>
    <property type="molecule type" value="Genomic_DNA"/>
</dbReference>
<evidence type="ECO:0000313" key="7">
    <source>
        <dbReference type="Proteomes" id="UP001589667"/>
    </source>
</evidence>
<sequence>MRVMVVYGTRPEAIKVAPLIRALEADPRFETSVVVTGQHRAMLDQVNRLFGITPHHDLDILRQGQTLSEITVRVVSGLAPLLASERPDYVVVQGDTTTSTAAALAAAFAEVPVAHLEAGLRSFDRRSPFPEELNRKVTTQLADIHLAPTQTSRSNLIAEGVPARDIVVTGNTVIDALLQAVDVHVMLDGPLEALVESTRRLVVVTTHRRENQAGGMDAIGRAVSRLARAYPDVDFLYPAHLNPTVRAAMYPRLVGLPNVHITEPLEYAPFVKALAASAFVLTDSGGVQEEAPSLGKPVLVMRDTTERPEAVEAGTVRLVGASENRIFDEASALLDDSTAYSAMANAVNPYGDGLASARTVAALAERLGIGERIADFEPEAMARSTAVIDAASPTDDR</sequence>
<dbReference type="Gene3D" id="3.40.50.2000">
    <property type="entry name" value="Glycogen Phosphorylase B"/>
    <property type="match status" value="2"/>
</dbReference>
<dbReference type="Pfam" id="PF02350">
    <property type="entry name" value="Epimerase_2"/>
    <property type="match status" value="1"/>
</dbReference>
<dbReference type="NCBIfam" id="TIGR00236">
    <property type="entry name" value="wecB"/>
    <property type="match status" value="1"/>
</dbReference>
<proteinExistence type="inferred from homology"/>
<feature type="domain" description="UDP-N-acetylglucosamine 2-epimerase" evidence="5">
    <location>
        <begin position="21"/>
        <end position="363"/>
    </location>
</feature>
<dbReference type="CDD" id="cd03786">
    <property type="entry name" value="GTB_UDP-GlcNAc_2-Epimerase"/>
    <property type="match status" value="1"/>
</dbReference>
<gene>
    <name evidence="6" type="primary">wecB</name>
    <name evidence="6" type="ORF">ACFFQV_11145</name>
</gene>